<evidence type="ECO:0000256" key="7">
    <source>
        <dbReference type="ARBA" id="ARBA00022840"/>
    </source>
</evidence>
<dbReference type="EMBL" id="CAJNIZ010043160">
    <property type="protein sequence ID" value="CAE7651926.1"/>
    <property type="molecule type" value="Genomic_DNA"/>
</dbReference>
<evidence type="ECO:0000256" key="4">
    <source>
        <dbReference type="ARBA" id="ARBA00022723"/>
    </source>
</evidence>
<gene>
    <name evidence="10" type="primary">ppsA</name>
    <name evidence="10" type="ORF">SPIL2461_LOCUS17420</name>
</gene>
<keyword evidence="3" id="KW-0808">Transferase</keyword>
<dbReference type="InterPro" id="IPR015813">
    <property type="entry name" value="Pyrv/PenolPyrv_kinase-like_dom"/>
</dbReference>
<evidence type="ECO:0000256" key="2">
    <source>
        <dbReference type="ARBA" id="ARBA00007837"/>
    </source>
</evidence>
<dbReference type="GO" id="GO:0008986">
    <property type="term" value="F:pyruvate, water dikinase activity"/>
    <property type="evidence" value="ECO:0007669"/>
    <property type="project" value="InterPro"/>
</dbReference>
<comment type="cofactor">
    <cofactor evidence="1">
        <name>Mg(2+)</name>
        <dbReference type="ChEBI" id="CHEBI:18420"/>
    </cofactor>
</comment>
<keyword evidence="4" id="KW-0479">Metal-binding</keyword>
<keyword evidence="8" id="KW-0460">Magnesium</keyword>
<keyword evidence="6" id="KW-0418">Kinase</keyword>
<keyword evidence="11" id="KW-1185">Reference proteome</keyword>
<keyword evidence="7" id="KW-0067">ATP-binding</keyword>
<evidence type="ECO:0000259" key="9">
    <source>
        <dbReference type="Pfam" id="PF01326"/>
    </source>
</evidence>
<name>A0A812VW50_SYMPI</name>
<feature type="domain" description="Pyruvate phosphate dikinase AMP/ATP-binding" evidence="9">
    <location>
        <begin position="5"/>
        <end position="102"/>
    </location>
</feature>
<dbReference type="GO" id="GO:0046872">
    <property type="term" value="F:metal ion binding"/>
    <property type="evidence" value="ECO:0007669"/>
    <property type="project" value="UniProtKB-KW"/>
</dbReference>
<evidence type="ECO:0000256" key="5">
    <source>
        <dbReference type="ARBA" id="ARBA00022741"/>
    </source>
</evidence>
<reference evidence="10" key="1">
    <citation type="submission" date="2021-02" db="EMBL/GenBank/DDBJ databases">
        <authorList>
            <person name="Dougan E. K."/>
            <person name="Rhodes N."/>
            <person name="Thang M."/>
            <person name="Chan C."/>
        </authorList>
    </citation>
    <scope>NUCLEOTIDE SEQUENCE</scope>
</reference>
<evidence type="ECO:0000313" key="11">
    <source>
        <dbReference type="Proteomes" id="UP000649617"/>
    </source>
</evidence>
<comment type="caution">
    <text evidence="10">The sequence shown here is derived from an EMBL/GenBank/DDBJ whole genome shotgun (WGS) entry which is preliminary data.</text>
</comment>
<dbReference type="InterPro" id="IPR040442">
    <property type="entry name" value="Pyrv_kinase-like_dom_sf"/>
</dbReference>
<dbReference type="SUPFAM" id="SSF51621">
    <property type="entry name" value="Phosphoenolpyruvate/pyruvate domain"/>
    <property type="match status" value="1"/>
</dbReference>
<dbReference type="GO" id="GO:0005524">
    <property type="term" value="F:ATP binding"/>
    <property type="evidence" value="ECO:0007669"/>
    <property type="project" value="UniProtKB-KW"/>
</dbReference>
<comment type="similarity">
    <text evidence="2">Belongs to the PEP-utilizing enzyme family.</text>
</comment>
<protein>
    <submittedName>
        <fullName evidence="10">PpsA protein</fullName>
    </submittedName>
</protein>
<organism evidence="10 11">
    <name type="scientific">Symbiodinium pilosum</name>
    <name type="common">Dinoflagellate</name>
    <dbReference type="NCBI Taxonomy" id="2952"/>
    <lineage>
        <taxon>Eukaryota</taxon>
        <taxon>Sar</taxon>
        <taxon>Alveolata</taxon>
        <taxon>Dinophyceae</taxon>
        <taxon>Suessiales</taxon>
        <taxon>Symbiodiniaceae</taxon>
        <taxon>Symbiodinium</taxon>
    </lineage>
</organism>
<dbReference type="Gene3D" id="3.20.20.60">
    <property type="entry name" value="Phosphoenolpyruvate-binding domains"/>
    <property type="match status" value="1"/>
</dbReference>
<evidence type="ECO:0000313" key="10">
    <source>
        <dbReference type="EMBL" id="CAE7651926.1"/>
    </source>
</evidence>
<evidence type="ECO:0000256" key="1">
    <source>
        <dbReference type="ARBA" id="ARBA00001946"/>
    </source>
</evidence>
<dbReference type="PANTHER" id="PTHR43030:SF1">
    <property type="entry name" value="PHOSPHOENOLPYRUVATE SYNTHASE"/>
    <property type="match status" value="1"/>
</dbReference>
<keyword evidence="5" id="KW-0547">Nucleotide-binding</keyword>
<evidence type="ECO:0000256" key="3">
    <source>
        <dbReference type="ARBA" id="ARBA00022679"/>
    </source>
</evidence>
<dbReference type="AlphaFoldDB" id="A0A812VW50"/>
<evidence type="ECO:0000256" key="8">
    <source>
        <dbReference type="ARBA" id="ARBA00022842"/>
    </source>
</evidence>
<dbReference type="Proteomes" id="UP000649617">
    <property type="component" value="Unassembled WGS sequence"/>
</dbReference>
<dbReference type="SUPFAM" id="SSF56059">
    <property type="entry name" value="Glutathione synthetase ATP-binding domain-like"/>
    <property type="match status" value="1"/>
</dbReference>
<accession>A0A812VW50</accession>
<evidence type="ECO:0000256" key="6">
    <source>
        <dbReference type="ARBA" id="ARBA00022777"/>
    </source>
</evidence>
<dbReference type="InterPro" id="IPR002192">
    <property type="entry name" value="PPDK_AMP/ATP-bd"/>
</dbReference>
<proteinExistence type="inferred from homology"/>
<dbReference type="PANTHER" id="PTHR43030">
    <property type="entry name" value="PHOSPHOENOLPYRUVATE SYNTHASE"/>
    <property type="match status" value="1"/>
</dbReference>
<dbReference type="InterPro" id="IPR006319">
    <property type="entry name" value="PEP_synth"/>
</dbReference>
<dbReference type="Pfam" id="PF01326">
    <property type="entry name" value="PPDK_N"/>
    <property type="match status" value="1"/>
</dbReference>
<sequence>MMVMKETCLNVMGYDDMKAKVQFMFASLSAEQAISYRYQRVFEHEKVQLCAYHGMVRSETGSAGVMFALLNYDTLDAENKGLVDQRVGGYTSPKELYINKIAEGVATVAASLYLKVINNALGVHHKEFYINMIAEGVATLAASACPKRIIVRLSDFKPSEYKSLIGGKHLEPDEESPMIGCQGCGCYIDPFLEECFSMELEAVKTVGIDSDCVPELRLHHFDVAVLLEVSEARTICISVEDFTATHVPS</sequence>